<evidence type="ECO:0000256" key="1">
    <source>
        <dbReference type="SAM" id="MobiDB-lite"/>
    </source>
</evidence>
<organism evidence="3 4">
    <name type="scientific">Coccidioides posadasii RMSCC 3488</name>
    <dbReference type="NCBI Taxonomy" id="454284"/>
    <lineage>
        <taxon>Eukaryota</taxon>
        <taxon>Fungi</taxon>
        <taxon>Dikarya</taxon>
        <taxon>Ascomycota</taxon>
        <taxon>Pezizomycotina</taxon>
        <taxon>Eurotiomycetes</taxon>
        <taxon>Eurotiomycetidae</taxon>
        <taxon>Onygenales</taxon>
        <taxon>Onygenaceae</taxon>
        <taxon>Coccidioides</taxon>
    </lineage>
</organism>
<reference evidence="3 4" key="1">
    <citation type="submission" date="2007-06" db="EMBL/GenBank/DDBJ databases">
        <title>The Genome Sequence of Coccidioides posadasii RMSCC_3488.</title>
        <authorList>
            <consortium name="Coccidioides Genome Resources Consortium"/>
            <consortium name="The Broad Institute Genome Sequencing Platform"/>
            <person name="Henn M.R."/>
            <person name="Sykes S."/>
            <person name="Young S."/>
            <person name="Jaffe D."/>
            <person name="Berlin A."/>
            <person name="Alvarez P."/>
            <person name="Butler J."/>
            <person name="Gnerre S."/>
            <person name="Grabherr M."/>
            <person name="Mauceli E."/>
            <person name="Brockman W."/>
            <person name="Kodira C."/>
            <person name="Alvarado L."/>
            <person name="Zeng Q."/>
            <person name="Crawford M."/>
            <person name="Antoine C."/>
            <person name="Devon K."/>
            <person name="Galgiani J."/>
            <person name="Orsborn K."/>
            <person name="Lewis M.L."/>
            <person name="Nusbaum C."/>
            <person name="Galagan J."/>
            <person name="Birren B."/>
        </authorList>
    </citation>
    <scope>NUCLEOTIDE SEQUENCE [LARGE SCALE GENOMIC DNA]</scope>
    <source>
        <strain evidence="3 4">RMSCC 3488</strain>
    </source>
</reference>
<evidence type="ECO:0000313" key="3">
    <source>
        <dbReference type="EMBL" id="KMM73405.1"/>
    </source>
</evidence>
<evidence type="ECO:0000313" key="4">
    <source>
        <dbReference type="Proteomes" id="UP000054567"/>
    </source>
</evidence>
<dbReference type="OrthoDB" id="10477447at2759"/>
<feature type="chain" id="PRO_5005271714" evidence="2">
    <location>
        <begin position="20"/>
        <end position="152"/>
    </location>
</feature>
<proteinExistence type="predicted"/>
<dbReference type="VEuPathDB" id="FungiDB:CPAG_09694"/>
<dbReference type="EMBL" id="DS268114">
    <property type="protein sequence ID" value="KMM73405.1"/>
    <property type="molecule type" value="Genomic_DNA"/>
</dbReference>
<dbReference type="Proteomes" id="UP000054567">
    <property type="component" value="Unassembled WGS sequence"/>
</dbReference>
<gene>
    <name evidence="3" type="ORF">CPAG_09694</name>
</gene>
<keyword evidence="2" id="KW-0732">Signal</keyword>
<feature type="compositionally biased region" description="Low complexity" evidence="1">
    <location>
        <begin position="47"/>
        <end position="57"/>
    </location>
</feature>
<accession>A0A0J6FVD1</accession>
<feature type="signal peptide" evidence="2">
    <location>
        <begin position="1"/>
        <end position="19"/>
    </location>
</feature>
<sequence length="152" mass="16585">MQFKLSIALVAALAALSEASPYRLHPRRKAVSPRRVDFVTMTPSSPYPTGTITDIPTDVPPTGIPTEWPPTGIPTEWPPTGIPTEWPPTGIPTEWPPTEWPTGIPTELPTWFPSKDVPMETLTFTYTLGKKPSQSVVTKTITRPAVAEPSEG</sequence>
<reference evidence="4" key="2">
    <citation type="journal article" date="2009" name="Genome Res.">
        <title>Comparative genomic analyses of the human fungal pathogens Coccidioides and their relatives.</title>
        <authorList>
            <person name="Sharpton T.J."/>
            <person name="Stajich J.E."/>
            <person name="Rounsley S.D."/>
            <person name="Gardner M.J."/>
            <person name="Wortman J.R."/>
            <person name="Jordar V.S."/>
            <person name="Maiti R."/>
            <person name="Kodira C.D."/>
            <person name="Neafsey D.E."/>
            <person name="Zeng Q."/>
            <person name="Hung C.-Y."/>
            <person name="McMahan C."/>
            <person name="Muszewska A."/>
            <person name="Grynberg M."/>
            <person name="Mandel M.A."/>
            <person name="Kellner E.M."/>
            <person name="Barker B.M."/>
            <person name="Galgiani J.N."/>
            <person name="Orbach M.J."/>
            <person name="Kirkland T.N."/>
            <person name="Cole G.T."/>
            <person name="Henn M.R."/>
            <person name="Birren B.W."/>
            <person name="Taylor J.W."/>
        </authorList>
    </citation>
    <scope>NUCLEOTIDE SEQUENCE [LARGE SCALE GENOMIC DNA]</scope>
    <source>
        <strain evidence="4">RMSCC 3488</strain>
    </source>
</reference>
<name>A0A0J6FVD1_COCPO</name>
<feature type="region of interest" description="Disordered" evidence="1">
    <location>
        <begin position="41"/>
        <end position="88"/>
    </location>
</feature>
<dbReference type="AlphaFoldDB" id="A0A0J6FVD1"/>
<protein>
    <submittedName>
        <fullName evidence="3">Uncharacterized protein</fullName>
    </submittedName>
</protein>
<evidence type="ECO:0000256" key="2">
    <source>
        <dbReference type="SAM" id="SignalP"/>
    </source>
</evidence>
<feature type="compositionally biased region" description="Pro residues" evidence="1">
    <location>
        <begin position="58"/>
        <end position="88"/>
    </location>
</feature>
<reference evidence="4" key="3">
    <citation type="journal article" date="2010" name="Genome Res.">
        <title>Population genomic sequencing of Coccidioides fungi reveals recent hybridization and transposon control.</title>
        <authorList>
            <person name="Neafsey D.E."/>
            <person name="Barker B.M."/>
            <person name="Sharpton T.J."/>
            <person name="Stajich J.E."/>
            <person name="Park D.J."/>
            <person name="Whiston E."/>
            <person name="Hung C.-Y."/>
            <person name="McMahan C."/>
            <person name="White J."/>
            <person name="Sykes S."/>
            <person name="Heiman D."/>
            <person name="Young S."/>
            <person name="Zeng Q."/>
            <person name="Abouelleil A."/>
            <person name="Aftuck L."/>
            <person name="Bessette D."/>
            <person name="Brown A."/>
            <person name="FitzGerald M."/>
            <person name="Lui A."/>
            <person name="Macdonald J.P."/>
            <person name="Priest M."/>
            <person name="Orbach M.J."/>
            <person name="Galgiani J.N."/>
            <person name="Kirkland T.N."/>
            <person name="Cole G.T."/>
            <person name="Birren B.W."/>
            <person name="Henn M.R."/>
            <person name="Taylor J.W."/>
            <person name="Rounsley S.D."/>
        </authorList>
    </citation>
    <scope>NUCLEOTIDE SEQUENCE [LARGE SCALE GENOMIC DNA]</scope>
    <source>
        <strain evidence="4">RMSCC 3488</strain>
    </source>
</reference>